<gene>
    <name evidence="1" type="ORF">KN1_00580</name>
</gene>
<evidence type="ECO:0000313" key="1">
    <source>
        <dbReference type="EMBL" id="BCU68761.1"/>
    </source>
</evidence>
<reference evidence="1 2" key="1">
    <citation type="submission" date="2021-04" db="EMBL/GenBank/DDBJ databases">
        <title>Complete genome sequence of Stygiolobus sp. KN-1.</title>
        <authorList>
            <person name="Nakamura K."/>
            <person name="Sakai H."/>
            <person name="Kurosawa N."/>
        </authorList>
    </citation>
    <scope>NUCLEOTIDE SEQUENCE [LARGE SCALE GENOMIC DNA]</scope>
    <source>
        <strain evidence="1 2">KN-1</strain>
    </source>
</reference>
<protein>
    <recommendedName>
        <fullName evidence="3">DUF4065 domain-containing protein</fullName>
    </recommendedName>
</protein>
<evidence type="ECO:0000313" key="2">
    <source>
        <dbReference type="Proteomes" id="UP000825123"/>
    </source>
</evidence>
<evidence type="ECO:0008006" key="3">
    <source>
        <dbReference type="Google" id="ProtNLM"/>
    </source>
</evidence>
<accession>A0A8D5ZHJ4</accession>
<sequence>MRGGVMGRIDVVLAILKYAKPDLKLDAKNSFEDRLRLQKYVFIMEKLGLNLGYSFSEYLRGPYSPGLAMDYYSNADIVKELKTTHELTDKEREVAEKMKIVVELTPGELEALSYLVLKGWLCDNDALVNVGFYKPHLTADEIKKAIDVGKRTLGCI</sequence>
<dbReference type="Proteomes" id="UP000825123">
    <property type="component" value="Chromosome"/>
</dbReference>
<keyword evidence="2" id="KW-1185">Reference proteome</keyword>
<dbReference type="KEGG" id="csty:KN1_00580"/>
<name>A0A8D5ZHJ4_9CREN</name>
<organism evidence="1 2">
    <name type="scientific">Stygiolobus caldivivus</name>
    <dbReference type="NCBI Taxonomy" id="2824673"/>
    <lineage>
        <taxon>Archaea</taxon>
        <taxon>Thermoproteota</taxon>
        <taxon>Thermoprotei</taxon>
        <taxon>Sulfolobales</taxon>
        <taxon>Sulfolobaceae</taxon>
        <taxon>Stygiolobus</taxon>
    </lineage>
</organism>
<dbReference type="EMBL" id="AP024597">
    <property type="protein sequence ID" value="BCU68761.1"/>
    <property type="molecule type" value="Genomic_DNA"/>
</dbReference>
<dbReference type="AlphaFoldDB" id="A0A8D5ZHJ4"/>
<proteinExistence type="predicted"/>